<evidence type="ECO:0000256" key="1">
    <source>
        <dbReference type="ARBA" id="ARBA00004123"/>
    </source>
</evidence>
<evidence type="ECO:0000256" key="6">
    <source>
        <dbReference type="ARBA" id="ARBA00022842"/>
    </source>
</evidence>
<evidence type="ECO:0000256" key="4">
    <source>
        <dbReference type="ARBA" id="ARBA00022801"/>
    </source>
</evidence>
<dbReference type="AlphaFoldDB" id="A0A8H7EYC7"/>
<proteinExistence type="predicted"/>
<feature type="region of interest" description="Disordered" evidence="10">
    <location>
        <begin position="45"/>
        <end position="73"/>
    </location>
</feature>
<dbReference type="Pfam" id="PF01612">
    <property type="entry name" value="DNA_pol_A_exo1"/>
    <property type="match status" value="1"/>
</dbReference>
<dbReference type="Proteomes" id="UP000629468">
    <property type="component" value="Unassembled WGS sequence"/>
</dbReference>
<dbReference type="SMART" id="SM00474">
    <property type="entry name" value="35EXOc"/>
    <property type="match status" value="1"/>
</dbReference>
<dbReference type="PANTHER" id="PTHR13620:SF109">
    <property type="entry name" value="3'-5' EXONUCLEASE"/>
    <property type="match status" value="1"/>
</dbReference>
<sequence>MSPLLELRMLNSVTRRLTTSPSKQSNLLASLDALDINEGEIKPASRRTARKLKSDGNDTQSQSQYPRSILGNNAQNDALDKTRRAATISTQQQASPVKQNLRLYSYKDYPKTCIVYTTHEEEANELIEGLCPGAVAMDLEWMVNFSGSAGQRERKVSVVQIADNKGVILIIQINNMRRFPSRLQALIENPDVAKVGVNILNDGKKLFRDYGILAKNLVELGSFALIVDPSPVAKRKIVSLAKLVEHYCQRILEKGEERISNWEKPLSKKQQEYAANDAHSSLMVYNELLILSRIYSCSLEGDVRSRFTSNVTWPLENVAAELDSSVEAVKQQHLRAYNYWHKKKLSLDDMCRKLSLKDKGYYGPVSTEDDMALKPGTVITYIVSALKNKPQLEFQLTELVELVQMDLNSWSRHSAWILKQTVV</sequence>
<evidence type="ECO:0000259" key="11">
    <source>
        <dbReference type="SMART" id="SM00474"/>
    </source>
</evidence>
<dbReference type="GO" id="GO:0005634">
    <property type="term" value="C:nucleus"/>
    <property type="evidence" value="ECO:0007669"/>
    <property type="project" value="UniProtKB-SubCell"/>
</dbReference>
<keyword evidence="5" id="KW-0269">Exonuclease</keyword>
<dbReference type="InterPro" id="IPR051132">
    <property type="entry name" value="3-5_Exonuclease_domain"/>
</dbReference>
<evidence type="ECO:0000313" key="13">
    <source>
        <dbReference type="Proteomes" id="UP000629468"/>
    </source>
</evidence>
<comment type="subcellular location">
    <subcellularLocation>
        <location evidence="1">Nucleus</location>
    </subcellularLocation>
</comment>
<name>A0A8H7EYC7_AGABI</name>
<evidence type="ECO:0000256" key="9">
    <source>
        <dbReference type="ARBA" id="ARBA00042761"/>
    </source>
</evidence>
<dbReference type="GO" id="GO:0003676">
    <property type="term" value="F:nucleic acid binding"/>
    <property type="evidence" value="ECO:0007669"/>
    <property type="project" value="InterPro"/>
</dbReference>
<dbReference type="SUPFAM" id="SSF53098">
    <property type="entry name" value="Ribonuclease H-like"/>
    <property type="match status" value="1"/>
</dbReference>
<evidence type="ECO:0000256" key="10">
    <source>
        <dbReference type="SAM" id="MobiDB-lite"/>
    </source>
</evidence>
<accession>A0A8H7EYC7</accession>
<dbReference type="GO" id="GO:0046872">
    <property type="term" value="F:metal ion binding"/>
    <property type="evidence" value="ECO:0007669"/>
    <property type="project" value="UniProtKB-KW"/>
</dbReference>
<gene>
    <name evidence="12" type="ORF">Agabi119p4_9128</name>
</gene>
<organism evidence="12 13">
    <name type="scientific">Agaricus bisporus var. burnettii</name>
    <dbReference type="NCBI Taxonomy" id="192524"/>
    <lineage>
        <taxon>Eukaryota</taxon>
        <taxon>Fungi</taxon>
        <taxon>Dikarya</taxon>
        <taxon>Basidiomycota</taxon>
        <taxon>Agaricomycotina</taxon>
        <taxon>Agaricomycetes</taxon>
        <taxon>Agaricomycetidae</taxon>
        <taxon>Agaricales</taxon>
        <taxon>Agaricineae</taxon>
        <taxon>Agaricaceae</taxon>
        <taxon>Agaricus</taxon>
    </lineage>
</organism>
<dbReference type="GO" id="GO:0006139">
    <property type="term" value="P:nucleobase-containing compound metabolic process"/>
    <property type="evidence" value="ECO:0007669"/>
    <property type="project" value="InterPro"/>
</dbReference>
<keyword evidence="6" id="KW-0460">Magnesium</keyword>
<evidence type="ECO:0000256" key="8">
    <source>
        <dbReference type="ARBA" id="ARBA00040531"/>
    </source>
</evidence>
<keyword evidence="4" id="KW-0378">Hydrolase</keyword>
<dbReference type="EMBL" id="JABXXO010000012">
    <property type="protein sequence ID" value="KAF7762535.1"/>
    <property type="molecule type" value="Genomic_DNA"/>
</dbReference>
<evidence type="ECO:0000256" key="2">
    <source>
        <dbReference type="ARBA" id="ARBA00022722"/>
    </source>
</evidence>
<keyword evidence="7" id="KW-0539">Nucleus</keyword>
<dbReference type="Gene3D" id="3.30.420.10">
    <property type="entry name" value="Ribonuclease H-like superfamily/Ribonuclease H"/>
    <property type="match status" value="1"/>
</dbReference>
<dbReference type="InterPro" id="IPR036397">
    <property type="entry name" value="RNaseH_sf"/>
</dbReference>
<feature type="compositionally biased region" description="Polar residues" evidence="10">
    <location>
        <begin position="57"/>
        <end position="73"/>
    </location>
</feature>
<evidence type="ECO:0000313" key="12">
    <source>
        <dbReference type="EMBL" id="KAF7762535.1"/>
    </source>
</evidence>
<dbReference type="GO" id="GO:0008408">
    <property type="term" value="F:3'-5' exonuclease activity"/>
    <property type="evidence" value="ECO:0007669"/>
    <property type="project" value="InterPro"/>
</dbReference>
<dbReference type="InterPro" id="IPR002562">
    <property type="entry name" value="3'-5'_exonuclease_dom"/>
</dbReference>
<protein>
    <recommendedName>
        <fullName evidence="8">3'-5' exonuclease</fullName>
    </recommendedName>
    <alternativeName>
        <fullName evidence="9">Werner Syndrome-like exonuclease</fullName>
    </alternativeName>
</protein>
<evidence type="ECO:0000256" key="3">
    <source>
        <dbReference type="ARBA" id="ARBA00022723"/>
    </source>
</evidence>
<evidence type="ECO:0000256" key="5">
    <source>
        <dbReference type="ARBA" id="ARBA00022839"/>
    </source>
</evidence>
<evidence type="ECO:0000256" key="7">
    <source>
        <dbReference type="ARBA" id="ARBA00023242"/>
    </source>
</evidence>
<dbReference type="CDD" id="cd06141">
    <property type="entry name" value="WRN_exo"/>
    <property type="match status" value="1"/>
</dbReference>
<keyword evidence="2" id="KW-0540">Nuclease</keyword>
<keyword evidence="3" id="KW-0479">Metal-binding</keyword>
<feature type="domain" description="3'-5' exonuclease" evidence="11">
    <location>
        <begin position="114"/>
        <end position="293"/>
    </location>
</feature>
<comment type="caution">
    <text evidence="12">The sequence shown here is derived from an EMBL/GenBank/DDBJ whole genome shotgun (WGS) entry which is preliminary data.</text>
</comment>
<dbReference type="InterPro" id="IPR012337">
    <property type="entry name" value="RNaseH-like_sf"/>
</dbReference>
<reference evidence="12 13" key="1">
    <citation type="journal article" name="Sci. Rep.">
        <title>Telomere-to-telomere assembled and centromere annotated genomes of the two main subspecies of the button mushroom Agaricus bisporus reveal especially polymorphic chromosome ends.</title>
        <authorList>
            <person name="Sonnenberg A.S.M."/>
            <person name="Sedaghat-Telgerd N."/>
            <person name="Lavrijssen B."/>
            <person name="Ohm R.A."/>
            <person name="Hendrickx P.M."/>
            <person name="Scholtmeijer K."/>
            <person name="Baars J.J.P."/>
            <person name="van Peer A."/>
        </authorList>
    </citation>
    <scope>NUCLEOTIDE SEQUENCE [LARGE SCALE GENOMIC DNA]</scope>
    <source>
        <strain evidence="12 13">H119_p4</strain>
    </source>
</reference>
<dbReference type="PANTHER" id="PTHR13620">
    <property type="entry name" value="3-5 EXONUCLEASE"/>
    <property type="match status" value="1"/>
</dbReference>